<feature type="signal peptide" evidence="1">
    <location>
        <begin position="1"/>
        <end position="22"/>
    </location>
</feature>
<proteinExistence type="predicted"/>
<evidence type="ECO:0000256" key="1">
    <source>
        <dbReference type="SAM" id="SignalP"/>
    </source>
</evidence>
<dbReference type="AlphaFoldDB" id="A0A1I1DQ28"/>
<evidence type="ECO:0000313" key="2">
    <source>
        <dbReference type="EMBL" id="SFB77065.1"/>
    </source>
</evidence>
<dbReference type="PROSITE" id="PS51257">
    <property type="entry name" value="PROKAR_LIPOPROTEIN"/>
    <property type="match status" value="1"/>
</dbReference>
<dbReference type="RefSeq" id="WP_091119589.1">
    <property type="nucleotide sequence ID" value="NZ_FOLB01000001.1"/>
</dbReference>
<dbReference type="OrthoDB" id="3748691at2"/>
<reference evidence="2 3" key="1">
    <citation type="submission" date="2016-10" db="EMBL/GenBank/DDBJ databases">
        <authorList>
            <person name="de Groot N.N."/>
        </authorList>
    </citation>
    <scope>NUCLEOTIDE SEQUENCE [LARGE SCALE GENOMIC DNA]</scope>
    <source>
        <strain evidence="2 3">CGMCC 1.7056</strain>
    </source>
</reference>
<keyword evidence="3" id="KW-1185">Reference proteome</keyword>
<dbReference type="EMBL" id="FOLB01000001">
    <property type="protein sequence ID" value="SFB77065.1"/>
    <property type="molecule type" value="Genomic_DNA"/>
</dbReference>
<name>A0A1I1DQ28_9ACTN</name>
<evidence type="ECO:0000313" key="3">
    <source>
        <dbReference type="Proteomes" id="UP000198832"/>
    </source>
</evidence>
<dbReference type="SUPFAM" id="SSF49503">
    <property type="entry name" value="Cupredoxins"/>
    <property type="match status" value="1"/>
</dbReference>
<dbReference type="Proteomes" id="UP000198832">
    <property type="component" value="Unassembled WGS sequence"/>
</dbReference>
<feature type="chain" id="PRO_5039625008" description="Cupredoxin-like domain-containing protein" evidence="1">
    <location>
        <begin position="23"/>
        <end position="125"/>
    </location>
</feature>
<sequence>MRKLRHLTVVVAVLAGGLTLTACGSDSDAPASSKVSTKSIDVTIEGDSVTPNGDRVEVSVGQPVEFVVKADAPGEIHVHSDPEQELEYTKGTTILKLPASIFDRAGIIEVESHALEKTIVQLEVK</sequence>
<organism evidence="2 3">
    <name type="scientific">Nocardioides terrae</name>
    <dbReference type="NCBI Taxonomy" id="574651"/>
    <lineage>
        <taxon>Bacteria</taxon>
        <taxon>Bacillati</taxon>
        <taxon>Actinomycetota</taxon>
        <taxon>Actinomycetes</taxon>
        <taxon>Propionibacteriales</taxon>
        <taxon>Nocardioidaceae</taxon>
        <taxon>Nocardioides</taxon>
    </lineage>
</organism>
<protein>
    <recommendedName>
        <fullName evidence="4">Cupredoxin-like domain-containing protein</fullName>
    </recommendedName>
</protein>
<keyword evidence="1" id="KW-0732">Signal</keyword>
<accession>A0A1I1DQ28</accession>
<gene>
    <name evidence="2" type="ORF">SAMN04487968_101430</name>
</gene>
<dbReference type="STRING" id="574651.SAMN04487968_101430"/>
<dbReference type="InterPro" id="IPR008972">
    <property type="entry name" value="Cupredoxin"/>
</dbReference>
<evidence type="ECO:0008006" key="4">
    <source>
        <dbReference type="Google" id="ProtNLM"/>
    </source>
</evidence>